<evidence type="ECO:0000313" key="2">
    <source>
        <dbReference type="EMBL" id="SEP57459.1"/>
    </source>
</evidence>
<proteinExistence type="predicted"/>
<comment type="caution">
    <text evidence="2">The sequence shown here is derived from an EMBL/GenBank/DDBJ whole genome shotgun (WGS) entry which is preliminary data.</text>
</comment>
<sequence>MSERLDAMKTEEELKDYIRFQLLSLEDKSNIVSELYNRVEKLESENERYKKALEFYAANKTYQLGVNISMGSAFARHEPIKYDKGEIARKALDGDSK</sequence>
<feature type="coiled-coil region" evidence="1">
    <location>
        <begin position="25"/>
        <end position="59"/>
    </location>
</feature>
<name>A0A1H8YZ23_9BACI</name>
<gene>
    <name evidence="2" type="ORF">SAMN05216232_0209</name>
</gene>
<evidence type="ECO:0000256" key="1">
    <source>
        <dbReference type="SAM" id="Coils"/>
    </source>
</evidence>
<dbReference type="Proteomes" id="UP000198733">
    <property type="component" value="Unassembled WGS sequence"/>
</dbReference>
<keyword evidence="3" id="KW-1185">Reference proteome</keyword>
<accession>A0A1H8YZ23</accession>
<dbReference type="RefSeq" id="WP_092501561.1">
    <property type="nucleotide sequence ID" value="NZ_FOEH01000001.1"/>
</dbReference>
<reference evidence="2 3" key="1">
    <citation type="submission" date="2016-10" db="EMBL/GenBank/DDBJ databases">
        <authorList>
            <person name="Varghese N."/>
            <person name="Submissions S."/>
        </authorList>
    </citation>
    <scope>NUCLEOTIDE SEQUENCE [LARGE SCALE GENOMIC DNA]</scope>
    <source>
        <strain evidence="2 3">CGMCC 1.7734</strain>
    </source>
</reference>
<evidence type="ECO:0000313" key="3">
    <source>
        <dbReference type="Proteomes" id="UP000198733"/>
    </source>
</evidence>
<protein>
    <submittedName>
        <fullName evidence="2">Uncharacterized protein</fullName>
    </submittedName>
</protein>
<dbReference type="EMBL" id="FOEH01000001">
    <property type="protein sequence ID" value="SEP57459.1"/>
    <property type="molecule type" value="Genomic_DNA"/>
</dbReference>
<organism evidence="2 3">
    <name type="scientific">Virgibacillus subterraneus</name>
    <dbReference type="NCBI Taxonomy" id="621109"/>
    <lineage>
        <taxon>Bacteria</taxon>
        <taxon>Bacillati</taxon>
        <taxon>Bacillota</taxon>
        <taxon>Bacilli</taxon>
        <taxon>Bacillales</taxon>
        <taxon>Bacillaceae</taxon>
        <taxon>Virgibacillus</taxon>
    </lineage>
</organism>
<keyword evidence="1" id="KW-0175">Coiled coil</keyword>